<feature type="domain" description="B box-type" evidence="11">
    <location>
        <begin position="63"/>
        <end position="110"/>
    </location>
</feature>
<evidence type="ECO:0000256" key="4">
    <source>
        <dbReference type="ARBA" id="ARBA00022737"/>
    </source>
</evidence>
<feature type="domain" description="CCT" evidence="12">
    <location>
        <begin position="349"/>
        <end position="391"/>
    </location>
</feature>
<evidence type="ECO:0000256" key="1">
    <source>
        <dbReference type="ARBA" id="ARBA00004123"/>
    </source>
</evidence>
<reference evidence="13" key="1">
    <citation type="submission" date="2021-02" db="EMBL/GenBank/DDBJ databases">
        <authorList>
            <person name="Gutierrez Larruscain D."/>
            <person name="Storchova H."/>
            <person name="Abeyawardana O."/>
            <person name="Belz C."/>
            <person name="Kruger M."/>
        </authorList>
    </citation>
    <scope>NUCLEOTIDE SEQUENCE</scope>
</reference>
<dbReference type="PROSITE" id="PS51017">
    <property type="entry name" value="CCT"/>
    <property type="match status" value="1"/>
</dbReference>
<evidence type="ECO:0000256" key="7">
    <source>
        <dbReference type="ARBA" id="ARBA00023242"/>
    </source>
</evidence>
<keyword evidence="4" id="KW-0677">Repeat</keyword>
<sequence length="398" mass="44862">MPNSPTNHQTNPQNPQNPNTQKRLCDFCTESVALIYCRADSAKLCLSCDREVHSTNQLFTKHTRFQLCDACDSSPASIFCHTENSVLCQNCDYERHSRHGSSLNHDRRPLEGFTGCPCVSDLSVAIGFEGFDSKSLVLGGEIDVNNKGFNGGLFDGLNEENDGFSDLFVWDVPTMVSLDDLIVSTDKSHNFQAMVVPPLPKDRNLSCGQHKHEILHQLRELAKSEPGIKQDVNPLVMHHFVADEDKKDSMVKHKIQAYQHDEEHSKLQGNEASPYNWCNDTGEDFNDMFFSPTLSGSHIEDSVPNSDTPSGLCSSANPSTKGCNSQNPIRNESLGFPQNVSREVISADRDSALSRYKEKKRTRRFEKHIRYESRKLQAENRIRIKGRFAKVDNRKNQT</sequence>
<dbReference type="InterPro" id="IPR049808">
    <property type="entry name" value="CONSTANS-like_Bbox1"/>
</dbReference>
<protein>
    <submittedName>
        <fullName evidence="13">BBX transcription factor</fullName>
    </submittedName>
</protein>
<dbReference type="AlphaFoldDB" id="A0A9E6MSS6"/>
<dbReference type="GO" id="GO:0008270">
    <property type="term" value="F:zinc ion binding"/>
    <property type="evidence" value="ECO:0007669"/>
    <property type="project" value="UniProtKB-KW"/>
</dbReference>
<keyword evidence="5 8" id="KW-0863">Zinc-finger</keyword>
<comment type="subcellular location">
    <subcellularLocation>
        <location evidence="1 9">Nucleus</location>
    </subcellularLocation>
</comment>
<name>A0A9E6MSS6_OXYRB</name>
<dbReference type="Pfam" id="PF06203">
    <property type="entry name" value="CCT"/>
    <property type="match status" value="1"/>
</dbReference>
<evidence type="ECO:0000256" key="6">
    <source>
        <dbReference type="ARBA" id="ARBA00022833"/>
    </source>
</evidence>
<evidence type="ECO:0000256" key="3">
    <source>
        <dbReference type="ARBA" id="ARBA00022723"/>
    </source>
</evidence>
<dbReference type="EMBL" id="MW676149">
    <property type="protein sequence ID" value="QTY32126.1"/>
    <property type="molecule type" value="mRNA"/>
</dbReference>
<dbReference type="SMART" id="SM00336">
    <property type="entry name" value="BBOX"/>
    <property type="match status" value="2"/>
</dbReference>
<feature type="compositionally biased region" description="Polar residues" evidence="10">
    <location>
        <begin position="303"/>
        <end position="324"/>
    </location>
</feature>
<comment type="similarity">
    <text evidence="2">Belongs to the CONSTANS family.</text>
</comment>
<evidence type="ECO:0000259" key="11">
    <source>
        <dbReference type="PROSITE" id="PS50119"/>
    </source>
</evidence>
<organism evidence="13">
    <name type="scientific">Oxybasis rubra</name>
    <name type="common">Red goosefoot</name>
    <name type="synonym">Chenopodium rubrum</name>
    <dbReference type="NCBI Taxonomy" id="3560"/>
    <lineage>
        <taxon>Eukaryota</taxon>
        <taxon>Viridiplantae</taxon>
        <taxon>Streptophyta</taxon>
        <taxon>Embryophyta</taxon>
        <taxon>Tracheophyta</taxon>
        <taxon>Spermatophyta</taxon>
        <taxon>Magnoliopsida</taxon>
        <taxon>eudicotyledons</taxon>
        <taxon>Gunneridae</taxon>
        <taxon>Pentapetalae</taxon>
        <taxon>Caryophyllales</taxon>
        <taxon>Chenopodiaceae</taxon>
        <taxon>Chenopodioideae</taxon>
        <taxon>Atripliceae</taxon>
        <taxon>Oxybasis</taxon>
    </lineage>
</organism>
<dbReference type="GO" id="GO:0006355">
    <property type="term" value="P:regulation of DNA-templated transcription"/>
    <property type="evidence" value="ECO:0007669"/>
    <property type="project" value="UniProtKB-ARBA"/>
</dbReference>
<dbReference type="CDD" id="cd19821">
    <property type="entry name" value="Bbox1_BBX-like"/>
    <property type="match status" value="2"/>
</dbReference>
<evidence type="ECO:0000256" key="5">
    <source>
        <dbReference type="ARBA" id="ARBA00022771"/>
    </source>
</evidence>
<evidence type="ECO:0000256" key="10">
    <source>
        <dbReference type="SAM" id="MobiDB-lite"/>
    </source>
</evidence>
<evidence type="ECO:0000256" key="2">
    <source>
        <dbReference type="ARBA" id="ARBA00010024"/>
    </source>
</evidence>
<evidence type="ECO:0000313" key="13">
    <source>
        <dbReference type="EMBL" id="QTY32126.1"/>
    </source>
</evidence>
<evidence type="ECO:0000259" key="12">
    <source>
        <dbReference type="PROSITE" id="PS51017"/>
    </source>
</evidence>
<keyword evidence="7 9" id="KW-0539">Nucleus</keyword>
<evidence type="ECO:0000256" key="8">
    <source>
        <dbReference type="PROSITE-ProRule" id="PRU00024"/>
    </source>
</evidence>
<dbReference type="PROSITE" id="PS50119">
    <property type="entry name" value="ZF_BBOX"/>
    <property type="match status" value="2"/>
</dbReference>
<proteinExistence type="evidence at transcript level"/>
<dbReference type="PANTHER" id="PTHR31717">
    <property type="entry name" value="ZINC FINGER PROTEIN CONSTANS-LIKE 10"/>
    <property type="match status" value="1"/>
</dbReference>
<dbReference type="InterPro" id="IPR010402">
    <property type="entry name" value="CCT_domain"/>
</dbReference>
<dbReference type="GO" id="GO:0005634">
    <property type="term" value="C:nucleus"/>
    <property type="evidence" value="ECO:0007669"/>
    <property type="project" value="UniProtKB-SubCell"/>
</dbReference>
<feature type="region of interest" description="Disordered" evidence="10">
    <location>
        <begin position="299"/>
        <end position="324"/>
    </location>
</feature>
<dbReference type="Pfam" id="PF00643">
    <property type="entry name" value="zf-B_box"/>
    <property type="match status" value="2"/>
</dbReference>
<dbReference type="PANTHER" id="PTHR31717:SF58">
    <property type="entry name" value="ZINC FINGER PROTEIN CONSTANS-LIKE 13"/>
    <property type="match status" value="1"/>
</dbReference>
<dbReference type="InterPro" id="IPR000315">
    <property type="entry name" value="Znf_B-box"/>
</dbReference>
<feature type="domain" description="B box-type" evidence="11">
    <location>
        <begin position="20"/>
        <end position="67"/>
    </location>
</feature>
<evidence type="ECO:0000256" key="9">
    <source>
        <dbReference type="PROSITE-ProRule" id="PRU00357"/>
    </source>
</evidence>
<keyword evidence="6" id="KW-0862">Zinc</keyword>
<keyword evidence="3" id="KW-0479">Metal-binding</keyword>
<accession>A0A9E6MSS6</accession>